<evidence type="ECO:0000313" key="2">
    <source>
        <dbReference type="EMBL" id="ODN43556.1"/>
    </source>
</evidence>
<dbReference type="EMBL" id="MDTU01000001">
    <property type="protein sequence ID" value="ODN43556.1"/>
    <property type="molecule type" value="Genomic_DNA"/>
</dbReference>
<evidence type="ECO:0000313" key="3">
    <source>
        <dbReference type="Proteomes" id="UP000094329"/>
    </source>
</evidence>
<dbReference type="Pfam" id="PF18602">
    <property type="entry name" value="Rap1a"/>
    <property type="match status" value="1"/>
</dbReference>
<organism evidence="2 3">
    <name type="scientific">Piscirickettsia litoralis</name>
    <dbReference type="NCBI Taxonomy" id="1891921"/>
    <lineage>
        <taxon>Bacteria</taxon>
        <taxon>Pseudomonadati</taxon>
        <taxon>Pseudomonadota</taxon>
        <taxon>Gammaproteobacteria</taxon>
        <taxon>Thiotrichales</taxon>
        <taxon>Piscirickettsiaceae</taxon>
        <taxon>Piscirickettsia</taxon>
    </lineage>
</organism>
<comment type="caution">
    <text evidence="2">The sequence shown here is derived from an EMBL/GenBank/DDBJ whole genome shotgun (WGS) entry which is preliminary data.</text>
</comment>
<keyword evidence="3" id="KW-1185">Reference proteome</keyword>
<dbReference type="RefSeq" id="WP_069313354.1">
    <property type="nucleotide sequence ID" value="NZ_MDTU01000001.1"/>
</dbReference>
<name>A0ABX3A3V9_9GAMM</name>
<feature type="domain" description="Rap1a immunity protein" evidence="1">
    <location>
        <begin position="14"/>
        <end position="118"/>
    </location>
</feature>
<dbReference type="Proteomes" id="UP000094329">
    <property type="component" value="Unassembled WGS sequence"/>
</dbReference>
<dbReference type="InterPro" id="IPR041238">
    <property type="entry name" value="Rap1a"/>
</dbReference>
<reference evidence="2 3" key="1">
    <citation type="submission" date="2016-08" db="EMBL/GenBank/DDBJ databases">
        <title>Draft genome sequence of Candidatus Piscirickettsia litoralis, from seawater.</title>
        <authorList>
            <person name="Wan X."/>
            <person name="Lee A.J."/>
            <person name="Hou S."/>
            <person name="Donachie S.P."/>
        </authorList>
    </citation>
    <scope>NUCLEOTIDE SEQUENCE [LARGE SCALE GENOMIC DNA]</scope>
    <source>
        <strain evidence="2 3">Y2</strain>
    </source>
</reference>
<gene>
    <name evidence="2" type="ORF">BGC07_12315</name>
</gene>
<protein>
    <recommendedName>
        <fullName evidence="1">Rap1a immunity protein domain-containing protein</fullName>
    </recommendedName>
</protein>
<accession>A0ABX3A3V9</accession>
<sequence>MFGLGFNAHASLYSANQLAKECAIAVKIEKRELPKNNKTMLPALNCIRFIEGVRQTRLAFAAKADKESLSYAKIHYGKINNGERAFTVYNYLKAHINSTNENKPASLAVLAALNKNYPLEPAANNQKHKNNS</sequence>
<proteinExistence type="predicted"/>
<evidence type="ECO:0000259" key="1">
    <source>
        <dbReference type="Pfam" id="PF18602"/>
    </source>
</evidence>